<dbReference type="PANTHER" id="PTHR35740:SF1">
    <property type="entry name" value="OS12G0111700 PROTEIN"/>
    <property type="match status" value="1"/>
</dbReference>
<evidence type="ECO:0000256" key="1">
    <source>
        <dbReference type="ARBA" id="ARBA00022618"/>
    </source>
</evidence>
<name>A0A1R3FWH7_9ROSI</name>
<feature type="compositionally biased region" description="Basic and acidic residues" evidence="6">
    <location>
        <begin position="170"/>
        <end position="180"/>
    </location>
</feature>
<feature type="domain" description="Sororin C-terminal region" evidence="7">
    <location>
        <begin position="178"/>
        <end position="201"/>
    </location>
</feature>
<dbReference type="Proteomes" id="UP000187203">
    <property type="component" value="Unassembled WGS sequence"/>
</dbReference>
<feature type="compositionally biased region" description="Low complexity" evidence="6">
    <location>
        <begin position="28"/>
        <end position="48"/>
    </location>
</feature>
<dbReference type="AlphaFoldDB" id="A0A1R3FWH7"/>
<feature type="compositionally biased region" description="Polar residues" evidence="6">
    <location>
        <begin position="71"/>
        <end position="80"/>
    </location>
</feature>
<protein>
    <recommendedName>
        <fullName evidence="7">Sororin C-terminal region domain-containing protein</fullName>
    </recommendedName>
</protein>
<dbReference type="Pfam" id="PF25220">
    <property type="entry name" value="Sororin_C"/>
    <property type="match status" value="1"/>
</dbReference>
<feature type="region of interest" description="Disordered" evidence="6">
    <location>
        <begin position="26"/>
        <end position="180"/>
    </location>
</feature>
<keyword evidence="3" id="KW-0539">Nucleus</keyword>
<dbReference type="EMBL" id="AWUE01024646">
    <property type="protein sequence ID" value="OMO50202.1"/>
    <property type="molecule type" value="Genomic_DNA"/>
</dbReference>
<dbReference type="InterPro" id="IPR057337">
    <property type="entry name" value="Sororin_C"/>
</dbReference>
<evidence type="ECO:0000256" key="5">
    <source>
        <dbReference type="ARBA" id="ARBA00093465"/>
    </source>
</evidence>
<comment type="similarity">
    <text evidence="5">Belongs to the sororin family.</text>
</comment>
<evidence type="ECO:0000259" key="7">
    <source>
        <dbReference type="Pfam" id="PF25220"/>
    </source>
</evidence>
<sequence length="216" mass="24211">MAQPRRLTPEEARIREFNSFADLTNIIPSSLPSTQSSSSPPSSTQSLSKYSALESPLKNPIPNNSYIPNSKLTSVESTPNNKKKKKKKEKGRGKRQINKESTSSIMSPLPKTPSVPGSSVGSESATQKRKSKRKKVAAPLSCFRGKKDEDGDNGLSKSCPLPHKKKQQWKKTEDKHDLPQDFIDKQRAYFAEIDAFELEEEEVESSDDENTFKKRK</sequence>
<keyword evidence="9" id="KW-1185">Reference proteome</keyword>
<evidence type="ECO:0000313" key="8">
    <source>
        <dbReference type="EMBL" id="OMO50202.1"/>
    </source>
</evidence>
<proteinExistence type="inferred from homology"/>
<dbReference type="PANTHER" id="PTHR35740">
    <property type="entry name" value="OS12G0111700 PROTEIN"/>
    <property type="match status" value="1"/>
</dbReference>
<evidence type="ECO:0000256" key="4">
    <source>
        <dbReference type="ARBA" id="ARBA00023306"/>
    </source>
</evidence>
<gene>
    <name evidence="8" type="ORF">COLO4_38187</name>
</gene>
<feature type="compositionally biased region" description="Basic residues" evidence="6">
    <location>
        <begin position="81"/>
        <end position="96"/>
    </location>
</feature>
<evidence type="ECO:0000256" key="6">
    <source>
        <dbReference type="SAM" id="MobiDB-lite"/>
    </source>
</evidence>
<accession>A0A1R3FWH7</accession>
<comment type="caution">
    <text evidence="8">The sequence shown here is derived from an EMBL/GenBank/DDBJ whole genome shotgun (WGS) entry which is preliminary data.</text>
</comment>
<dbReference type="GO" id="GO:0005634">
    <property type="term" value="C:nucleus"/>
    <property type="evidence" value="ECO:0007669"/>
    <property type="project" value="UniProtKB-SubCell"/>
</dbReference>
<reference evidence="9" key="1">
    <citation type="submission" date="2013-09" db="EMBL/GenBank/DDBJ databases">
        <title>Corchorus olitorius genome sequencing.</title>
        <authorList>
            <person name="Alam M."/>
            <person name="Haque M.S."/>
            <person name="Islam M.S."/>
            <person name="Emdad E.M."/>
            <person name="Islam M.M."/>
            <person name="Ahmed B."/>
            <person name="Halim A."/>
            <person name="Hossen Q.M.M."/>
            <person name="Hossain M.Z."/>
            <person name="Ahmed R."/>
            <person name="Khan M.M."/>
            <person name="Islam R."/>
            <person name="Rashid M.M."/>
            <person name="Khan S.A."/>
            <person name="Rahman M.S."/>
            <person name="Alam M."/>
            <person name="Yahiya A.S."/>
            <person name="Khan M.S."/>
            <person name="Azam M.S."/>
            <person name="Haque T."/>
            <person name="Lashkar M.Z.H."/>
            <person name="Akhand A.I."/>
            <person name="Morshed G."/>
            <person name="Roy S."/>
            <person name="Uddin K.S."/>
            <person name="Rabeya T."/>
            <person name="Hossain A.S."/>
            <person name="Chowdhury A."/>
            <person name="Snigdha A.R."/>
            <person name="Mortoza M.S."/>
            <person name="Matin S.A."/>
            <person name="Hoque S.M.E."/>
            <person name="Islam M.K."/>
            <person name="Roy D.K."/>
            <person name="Haider R."/>
            <person name="Moosa M.M."/>
            <person name="Elias S.M."/>
            <person name="Hasan A.M."/>
            <person name="Jahan S."/>
            <person name="Shafiuddin M."/>
            <person name="Mahmood N."/>
            <person name="Shommy N.S."/>
        </authorList>
    </citation>
    <scope>NUCLEOTIDE SEQUENCE [LARGE SCALE GENOMIC DNA]</scope>
    <source>
        <strain evidence="9">cv. O-4</strain>
    </source>
</reference>
<keyword evidence="2" id="KW-0498">Mitosis</keyword>
<keyword evidence="1" id="KW-0132">Cell division</keyword>
<dbReference type="OrthoDB" id="1903589at2759"/>
<dbReference type="GO" id="GO:0051301">
    <property type="term" value="P:cell division"/>
    <property type="evidence" value="ECO:0007669"/>
    <property type="project" value="UniProtKB-KW"/>
</dbReference>
<feature type="compositionally biased region" description="Low complexity" evidence="6">
    <location>
        <begin position="60"/>
        <end position="70"/>
    </location>
</feature>
<organism evidence="8 9">
    <name type="scientific">Corchorus olitorius</name>
    <dbReference type="NCBI Taxonomy" id="93759"/>
    <lineage>
        <taxon>Eukaryota</taxon>
        <taxon>Viridiplantae</taxon>
        <taxon>Streptophyta</taxon>
        <taxon>Embryophyta</taxon>
        <taxon>Tracheophyta</taxon>
        <taxon>Spermatophyta</taxon>
        <taxon>Magnoliopsida</taxon>
        <taxon>eudicotyledons</taxon>
        <taxon>Gunneridae</taxon>
        <taxon>Pentapetalae</taxon>
        <taxon>rosids</taxon>
        <taxon>malvids</taxon>
        <taxon>Malvales</taxon>
        <taxon>Malvaceae</taxon>
        <taxon>Grewioideae</taxon>
        <taxon>Apeibeae</taxon>
        <taxon>Corchorus</taxon>
    </lineage>
</organism>
<feature type="compositionally biased region" description="Basic residues" evidence="6">
    <location>
        <begin position="127"/>
        <end position="136"/>
    </location>
</feature>
<evidence type="ECO:0000313" key="9">
    <source>
        <dbReference type="Proteomes" id="UP000187203"/>
    </source>
</evidence>
<evidence type="ECO:0000256" key="2">
    <source>
        <dbReference type="ARBA" id="ARBA00022776"/>
    </source>
</evidence>
<keyword evidence="4" id="KW-0131">Cell cycle</keyword>
<evidence type="ECO:0000256" key="3">
    <source>
        <dbReference type="ARBA" id="ARBA00023242"/>
    </source>
</evidence>